<gene>
    <name evidence="4" type="ORF">KGQ19_41155</name>
</gene>
<keyword evidence="5" id="KW-1185">Reference proteome</keyword>
<dbReference type="Gene3D" id="3.30.70.1060">
    <property type="entry name" value="Dimeric alpha+beta barrel"/>
    <property type="match status" value="1"/>
</dbReference>
<feature type="domain" description="YCII-related" evidence="3">
    <location>
        <begin position="3"/>
        <end position="115"/>
    </location>
</feature>
<dbReference type="RefSeq" id="WP_212019672.1">
    <property type="nucleotide sequence ID" value="NZ_JAAFYZ010000244.1"/>
</dbReference>
<dbReference type="InterPro" id="IPR005545">
    <property type="entry name" value="YCII"/>
</dbReference>
<dbReference type="Pfam" id="PF03795">
    <property type="entry name" value="YCII"/>
    <property type="match status" value="1"/>
</dbReference>
<name>A0ABS5L4P1_9ACTN</name>
<dbReference type="SUPFAM" id="SSF54909">
    <property type="entry name" value="Dimeric alpha+beta barrel"/>
    <property type="match status" value="1"/>
</dbReference>
<evidence type="ECO:0000313" key="5">
    <source>
        <dbReference type="Proteomes" id="UP000730482"/>
    </source>
</evidence>
<sequence length="121" mass="12922">MAKYMLLIYGNEQRWETMSAAESAEIDAGHVAFVNRAGVRILASGQLEPSSTATTLRGTGTGTGDEPAVTDGPFLETKEVLGGFYLLEAADLDEVVALSRELAEVRHDHSGVEITPLVHHG</sequence>
<evidence type="ECO:0000259" key="3">
    <source>
        <dbReference type="Pfam" id="PF03795"/>
    </source>
</evidence>
<protein>
    <recommendedName>
        <fullName evidence="3">YCII-related domain-containing protein</fullName>
    </recommendedName>
</protein>
<proteinExistence type="inferred from homology"/>
<reference evidence="4 5" key="1">
    <citation type="submission" date="2020-02" db="EMBL/GenBank/DDBJ databases">
        <title>Acidophilic actinobacteria isolated from forest soil.</title>
        <authorList>
            <person name="Golinska P."/>
        </authorList>
    </citation>
    <scope>NUCLEOTIDE SEQUENCE [LARGE SCALE GENOMIC DNA]</scope>
    <source>
        <strain evidence="4 5">NL8</strain>
    </source>
</reference>
<dbReference type="EMBL" id="JAAFYZ010000244">
    <property type="protein sequence ID" value="MBS2553282.1"/>
    <property type="molecule type" value="Genomic_DNA"/>
</dbReference>
<organism evidence="4 5">
    <name type="scientific">Catenulispora pinistramenti</name>
    <dbReference type="NCBI Taxonomy" id="2705254"/>
    <lineage>
        <taxon>Bacteria</taxon>
        <taxon>Bacillati</taxon>
        <taxon>Actinomycetota</taxon>
        <taxon>Actinomycetes</taxon>
        <taxon>Catenulisporales</taxon>
        <taxon>Catenulisporaceae</taxon>
        <taxon>Catenulispora</taxon>
    </lineage>
</organism>
<dbReference type="InterPro" id="IPR011008">
    <property type="entry name" value="Dimeric_a/b-barrel"/>
</dbReference>
<comment type="caution">
    <text evidence="4">The sequence shown here is derived from an EMBL/GenBank/DDBJ whole genome shotgun (WGS) entry which is preliminary data.</text>
</comment>
<evidence type="ECO:0000313" key="4">
    <source>
        <dbReference type="EMBL" id="MBS2553282.1"/>
    </source>
</evidence>
<comment type="similarity">
    <text evidence="1">Belongs to the YciI family.</text>
</comment>
<evidence type="ECO:0000256" key="1">
    <source>
        <dbReference type="ARBA" id="ARBA00007689"/>
    </source>
</evidence>
<accession>A0ABS5L4P1</accession>
<evidence type="ECO:0000256" key="2">
    <source>
        <dbReference type="SAM" id="MobiDB-lite"/>
    </source>
</evidence>
<dbReference type="PANTHER" id="PTHR35174:SF3">
    <property type="entry name" value="BLL7171 PROTEIN"/>
    <property type="match status" value="1"/>
</dbReference>
<dbReference type="PANTHER" id="PTHR35174">
    <property type="entry name" value="BLL7171 PROTEIN-RELATED"/>
    <property type="match status" value="1"/>
</dbReference>
<feature type="region of interest" description="Disordered" evidence="2">
    <location>
        <begin position="50"/>
        <end position="71"/>
    </location>
</feature>
<dbReference type="Proteomes" id="UP000730482">
    <property type="component" value="Unassembled WGS sequence"/>
</dbReference>